<gene>
    <name evidence="2" type="primary">ORF1</name>
</gene>
<evidence type="ECO:0000259" key="1">
    <source>
        <dbReference type="Pfam" id="PF00961"/>
    </source>
</evidence>
<dbReference type="RefSeq" id="YP_009546688.1">
    <property type="nucleotide sequence ID" value="NC_040159.1"/>
</dbReference>
<geneLocation type="mitochondrion" evidence="2"/>
<keyword evidence="2" id="KW-0496">Mitochondrion</keyword>
<dbReference type="GeneID" id="38575574"/>
<evidence type="ECO:0000313" key="2">
    <source>
        <dbReference type="EMBL" id="AYP35428.1"/>
    </source>
</evidence>
<dbReference type="AlphaFoldDB" id="A0A3G2Z8J3"/>
<dbReference type="Pfam" id="PF00961">
    <property type="entry name" value="LAGLIDADG_1"/>
    <property type="match status" value="1"/>
</dbReference>
<dbReference type="SUPFAM" id="SSF55608">
    <property type="entry name" value="Homing endonucleases"/>
    <property type="match status" value="1"/>
</dbReference>
<dbReference type="GO" id="GO:0004519">
    <property type="term" value="F:endonuclease activity"/>
    <property type="evidence" value="ECO:0007669"/>
    <property type="project" value="InterPro"/>
</dbReference>
<protein>
    <recommendedName>
        <fullName evidence="1">Homing endonuclease LAGLIDADG domain-containing protein</fullName>
    </recommendedName>
</protein>
<dbReference type="InterPro" id="IPR004860">
    <property type="entry name" value="LAGLIDADG_dom"/>
</dbReference>
<organism evidence="2">
    <name type="scientific">Heterodermia speciosa</name>
    <dbReference type="NCBI Taxonomy" id="116794"/>
    <lineage>
        <taxon>Eukaryota</taxon>
        <taxon>Fungi</taxon>
        <taxon>Dikarya</taxon>
        <taxon>Ascomycota</taxon>
        <taxon>Pezizomycotina</taxon>
        <taxon>Lecanoromycetes</taxon>
        <taxon>OSLEUM clade</taxon>
        <taxon>Lecanoromycetidae</taxon>
        <taxon>Caliciales</taxon>
        <taxon>Physciaceae</taxon>
        <taxon>Heterodermia</taxon>
    </lineage>
</organism>
<proteinExistence type="predicted"/>
<feature type="domain" description="Homing endonuclease LAGLIDADG" evidence="1">
    <location>
        <begin position="3"/>
        <end position="39"/>
    </location>
</feature>
<dbReference type="InterPro" id="IPR027434">
    <property type="entry name" value="Homing_endonucl"/>
</dbReference>
<dbReference type="EMBL" id="MG711806">
    <property type="protein sequence ID" value="AYP35428.1"/>
    <property type="molecule type" value="Genomic_DNA"/>
</dbReference>
<reference evidence="2" key="1">
    <citation type="submission" date="2017-12" db="EMBL/GenBank/DDBJ databases">
        <title>The complete mitochondrial genome of the lichenized fungus Heterodermia speciosa.</title>
        <authorList>
            <person name="Baker C.F."/>
            <person name="Keepers K.G."/>
            <person name="Pogoda C.S."/>
            <person name="Tripp E.A."/>
            <person name="Lendemer J.C."/>
            <person name="Kane N.C."/>
        </authorList>
    </citation>
    <scope>NUCLEOTIDE SEQUENCE</scope>
</reference>
<sequence>MEYGVRTLNSKSNLKLISYLKTYALKGNKHLDYLSWCEIANVFIAGKVYHKELFARAKSLKAQMNNQGKIFTWNHLANFYNIEE</sequence>
<accession>A0A3G2Z8J3</accession>
<dbReference type="Gene3D" id="3.10.28.10">
    <property type="entry name" value="Homing endonucleases"/>
    <property type="match status" value="1"/>
</dbReference>
<name>A0A3G2Z8J3_9LECA</name>